<evidence type="ECO:0000313" key="7">
    <source>
        <dbReference type="Proteomes" id="UP001295444"/>
    </source>
</evidence>
<evidence type="ECO:0000256" key="3">
    <source>
        <dbReference type="ARBA" id="ARBA00022514"/>
    </source>
</evidence>
<dbReference type="PANTHER" id="PTHR10633:SF0">
    <property type="entry name" value="LEUKEMIA INHIBITORY FACTOR"/>
    <property type="match status" value="1"/>
</dbReference>
<comment type="function">
    <text evidence="5">LIF has the capacity to induce terminal differentiation in leukemic cells. Its activities include the induction of hematopoietic differentiation in normal and myeloid leukemia cells, the induction of neuronal cell differentiation, and the stimulation of acute-phase protein synthesis in hepatocytes.</text>
</comment>
<dbReference type="SUPFAM" id="SSF47266">
    <property type="entry name" value="4-helical cytokines"/>
    <property type="match status" value="1"/>
</dbReference>
<evidence type="ECO:0000256" key="4">
    <source>
        <dbReference type="ARBA" id="ARBA00022525"/>
    </source>
</evidence>
<dbReference type="InterPro" id="IPR001581">
    <property type="entry name" value="Leukemia_IF/oncostatin"/>
</dbReference>
<dbReference type="GO" id="GO:0008284">
    <property type="term" value="P:positive regulation of cell population proliferation"/>
    <property type="evidence" value="ECO:0007669"/>
    <property type="project" value="TreeGrafter"/>
</dbReference>
<dbReference type="InterPro" id="IPR009079">
    <property type="entry name" value="4_helix_cytokine-like_core"/>
</dbReference>
<protein>
    <recommendedName>
        <fullName evidence="2">Leukemia inhibitory factor</fullName>
    </recommendedName>
</protein>
<dbReference type="EMBL" id="OW240916">
    <property type="protein sequence ID" value="CAH2294964.1"/>
    <property type="molecule type" value="Genomic_DNA"/>
</dbReference>
<name>A0AAD1SDC7_PELCU</name>
<keyword evidence="7" id="KW-1185">Reference proteome</keyword>
<accession>A0AAD1SDC7</accession>
<dbReference type="PANTHER" id="PTHR10633">
    <property type="entry name" value="LEUKEMIA INHIBITORY FACTOR"/>
    <property type="match status" value="1"/>
</dbReference>
<dbReference type="InterPro" id="IPR003624">
    <property type="entry name" value="Leukemia_IF"/>
</dbReference>
<dbReference type="Pfam" id="PF01291">
    <property type="entry name" value="LIF_OSM"/>
    <property type="match status" value="1"/>
</dbReference>
<comment type="subcellular location">
    <subcellularLocation>
        <location evidence="1">Secreted</location>
    </subcellularLocation>
</comment>
<dbReference type="GO" id="GO:0006955">
    <property type="term" value="P:immune response"/>
    <property type="evidence" value="ECO:0007669"/>
    <property type="project" value="InterPro"/>
</dbReference>
<gene>
    <name evidence="6" type="ORF">PECUL_23A014902</name>
</gene>
<dbReference type="Proteomes" id="UP001295444">
    <property type="component" value="Chromosome 05"/>
</dbReference>
<dbReference type="GO" id="GO:0005125">
    <property type="term" value="F:cytokine activity"/>
    <property type="evidence" value="ECO:0007669"/>
    <property type="project" value="UniProtKB-KW"/>
</dbReference>
<keyword evidence="4" id="KW-0964">Secreted</keyword>
<keyword evidence="3" id="KW-0202">Cytokine</keyword>
<organism evidence="6 7">
    <name type="scientific">Pelobates cultripes</name>
    <name type="common">Western spadefoot toad</name>
    <dbReference type="NCBI Taxonomy" id="61616"/>
    <lineage>
        <taxon>Eukaryota</taxon>
        <taxon>Metazoa</taxon>
        <taxon>Chordata</taxon>
        <taxon>Craniata</taxon>
        <taxon>Vertebrata</taxon>
        <taxon>Euteleostomi</taxon>
        <taxon>Amphibia</taxon>
        <taxon>Batrachia</taxon>
        <taxon>Anura</taxon>
        <taxon>Pelobatoidea</taxon>
        <taxon>Pelobatidae</taxon>
        <taxon>Pelobates</taxon>
    </lineage>
</organism>
<dbReference type="GO" id="GO:0005615">
    <property type="term" value="C:extracellular space"/>
    <property type="evidence" value="ECO:0007669"/>
    <property type="project" value="UniProtKB-KW"/>
</dbReference>
<dbReference type="AlphaFoldDB" id="A0AAD1SDC7"/>
<dbReference type="GO" id="GO:0008083">
    <property type="term" value="F:growth factor activity"/>
    <property type="evidence" value="ECO:0007669"/>
    <property type="project" value="TreeGrafter"/>
</dbReference>
<sequence>MVCSKFEQENLHQPRIQQLALVGFGNTCNMKLLAGIVQLLFLQNWSLMMGRAMPVSSTSCVHSNNCSDIDTIVVQIQNKIRQMNAIAQNLTDQYIQRNGITNLSQCNPESGKGILKTKNNSIEQTMNELYNISVNIRDALHNVTEFQKTLTSRQPWFDQLDNTETGIEVIILNLRCYLCKANIWNQDTVRRHHTYFSQNNSTYAKKISGCKVIMKYRNIISQAAEIDFVALRNSGRK</sequence>
<dbReference type="Gene3D" id="1.20.1250.10">
    <property type="match status" value="1"/>
</dbReference>
<evidence type="ECO:0000256" key="1">
    <source>
        <dbReference type="ARBA" id="ARBA00004613"/>
    </source>
</evidence>
<reference evidence="6" key="1">
    <citation type="submission" date="2022-03" db="EMBL/GenBank/DDBJ databases">
        <authorList>
            <person name="Alioto T."/>
            <person name="Alioto T."/>
            <person name="Gomez Garrido J."/>
        </authorList>
    </citation>
    <scope>NUCLEOTIDE SEQUENCE</scope>
</reference>
<evidence type="ECO:0000256" key="2">
    <source>
        <dbReference type="ARBA" id="ARBA00016836"/>
    </source>
</evidence>
<evidence type="ECO:0000313" key="6">
    <source>
        <dbReference type="EMBL" id="CAH2294964.1"/>
    </source>
</evidence>
<proteinExistence type="predicted"/>
<dbReference type="GO" id="GO:0048861">
    <property type="term" value="P:leukemia inhibitory factor signaling pathway"/>
    <property type="evidence" value="ECO:0007669"/>
    <property type="project" value="TreeGrafter"/>
</dbReference>
<evidence type="ECO:0000256" key="5">
    <source>
        <dbReference type="ARBA" id="ARBA00024822"/>
    </source>
</evidence>
<dbReference type="GO" id="GO:0005146">
    <property type="term" value="F:leukemia inhibitory factor receptor binding"/>
    <property type="evidence" value="ECO:0007669"/>
    <property type="project" value="InterPro"/>
</dbReference>
<dbReference type="GO" id="GO:0045595">
    <property type="term" value="P:regulation of cell differentiation"/>
    <property type="evidence" value="ECO:0007669"/>
    <property type="project" value="TreeGrafter"/>
</dbReference>
<dbReference type="PRINTS" id="PR01883">
    <property type="entry name" value="LEUKAEMIAIF"/>
</dbReference>